<evidence type="ECO:0000256" key="1">
    <source>
        <dbReference type="ARBA" id="ARBA00023125"/>
    </source>
</evidence>
<dbReference type="InParanoid" id="G4ZEV6"/>
<evidence type="ECO:0000313" key="5">
    <source>
        <dbReference type="Proteomes" id="UP000002640"/>
    </source>
</evidence>
<dbReference type="AlphaFoldDB" id="G4ZEV6"/>
<organism evidence="4 5">
    <name type="scientific">Phytophthora sojae (strain P6497)</name>
    <name type="common">Soybean stem and root rot agent</name>
    <name type="synonym">Phytophthora megasperma f. sp. glycines</name>
    <dbReference type="NCBI Taxonomy" id="1094619"/>
    <lineage>
        <taxon>Eukaryota</taxon>
        <taxon>Sar</taxon>
        <taxon>Stramenopiles</taxon>
        <taxon>Oomycota</taxon>
        <taxon>Peronosporomycetes</taxon>
        <taxon>Peronosporales</taxon>
        <taxon>Peronosporaceae</taxon>
        <taxon>Phytophthora</taxon>
    </lineage>
</organism>
<dbReference type="OMA" id="CEPMTEK"/>
<reference evidence="4 5" key="1">
    <citation type="journal article" date="2006" name="Science">
        <title>Phytophthora genome sequences uncover evolutionary origins and mechanisms of pathogenesis.</title>
        <authorList>
            <person name="Tyler B.M."/>
            <person name="Tripathy S."/>
            <person name="Zhang X."/>
            <person name="Dehal P."/>
            <person name="Jiang R.H."/>
            <person name="Aerts A."/>
            <person name="Arredondo F.D."/>
            <person name="Baxter L."/>
            <person name="Bensasson D."/>
            <person name="Beynon J.L."/>
            <person name="Chapman J."/>
            <person name="Damasceno C.M."/>
            <person name="Dorrance A.E."/>
            <person name="Dou D."/>
            <person name="Dickerman A.W."/>
            <person name="Dubchak I.L."/>
            <person name="Garbelotto M."/>
            <person name="Gijzen M."/>
            <person name="Gordon S.G."/>
            <person name="Govers F."/>
            <person name="Grunwald N.J."/>
            <person name="Huang W."/>
            <person name="Ivors K.L."/>
            <person name="Jones R.W."/>
            <person name="Kamoun S."/>
            <person name="Krampis K."/>
            <person name="Lamour K.H."/>
            <person name="Lee M.K."/>
            <person name="McDonald W.H."/>
            <person name="Medina M."/>
            <person name="Meijer H.J."/>
            <person name="Nordberg E.K."/>
            <person name="Maclean D.J."/>
            <person name="Ospina-Giraldo M.D."/>
            <person name="Morris P.F."/>
            <person name="Phuntumart V."/>
            <person name="Putnam N.H."/>
            <person name="Rash S."/>
            <person name="Rose J.K."/>
            <person name="Sakihama Y."/>
            <person name="Salamov A.A."/>
            <person name="Savidor A."/>
            <person name="Scheuring C.F."/>
            <person name="Smith B.M."/>
            <person name="Sobral B.W."/>
            <person name="Terry A."/>
            <person name="Torto-Alalibo T.A."/>
            <person name="Win J."/>
            <person name="Xu Z."/>
            <person name="Zhang H."/>
            <person name="Grigoriev I.V."/>
            <person name="Rokhsar D.S."/>
            <person name="Boore J.L."/>
        </authorList>
    </citation>
    <scope>NUCLEOTIDE SEQUENCE [LARGE SCALE GENOMIC DNA]</scope>
    <source>
        <strain evidence="4 5">P6497</strain>
    </source>
</reference>
<sequence>MPRTAKKTYIRLTLGQKVMLCQRAHELPGTLKCLKRQALREWATKEFDLPQPMSERTLDTILKSEATLLQVSETNYRNKRVADPVLEEFDRALLAEFDRLCEPMTEKSLMARGKLLWEARFSDLPAEKRPGFSKGWAYRFRKRHGKRKLDEEAEAASVEPSSTVDGANEQEL</sequence>
<dbReference type="GeneID" id="20649647"/>
<evidence type="ECO:0000313" key="4">
    <source>
        <dbReference type="EMBL" id="EGZ17452.1"/>
    </source>
</evidence>
<evidence type="ECO:0000256" key="2">
    <source>
        <dbReference type="SAM" id="MobiDB-lite"/>
    </source>
</evidence>
<keyword evidence="1" id="KW-0238">DNA-binding</keyword>
<protein>
    <recommendedName>
        <fullName evidence="3">HTH CENPB-type domain-containing protein</fullName>
    </recommendedName>
</protein>
<dbReference type="Pfam" id="PF03221">
    <property type="entry name" value="HTH_Tnp_Tc5"/>
    <property type="match status" value="1"/>
</dbReference>
<proteinExistence type="predicted"/>
<accession>G4ZEV6</accession>
<keyword evidence="5" id="KW-1185">Reference proteome</keyword>
<dbReference type="InterPro" id="IPR006600">
    <property type="entry name" value="HTH_CenpB_DNA-bd_dom"/>
</dbReference>
<name>G4ZEV6_PHYSP</name>
<feature type="region of interest" description="Disordered" evidence="2">
    <location>
        <begin position="148"/>
        <end position="172"/>
    </location>
</feature>
<dbReference type="KEGG" id="psoj:PHYSODRAFT_354584"/>
<dbReference type="Proteomes" id="UP000002640">
    <property type="component" value="Unassembled WGS sequence"/>
</dbReference>
<evidence type="ECO:0000259" key="3">
    <source>
        <dbReference type="Pfam" id="PF03221"/>
    </source>
</evidence>
<feature type="domain" description="HTH CENPB-type" evidence="3">
    <location>
        <begin position="100"/>
        <end position="145"/>
    </location>
</feature>
<gene>
    <name evidence="4" type="ORF">PHYSODRAFT_354584</name>
</gene>
<dbReference type="GO" id="GO:0003677">
    <property type="term" value="F:DNA binding"/>
    <property type="evidence" value="ECO:0007669"/>
    <property type="project" value="UniProtKB-KW"/>
</dbReference>
<dbReference type="EMBL" id="JH159154">
    <property type="protein sequence ID" value="EGZ17452.1"/>
    <property type="molecule type" value="Genomic_DNA"/>
</dbReference>
<dbReference type="SMR" id="G4ZEV6"/>
<dbReference type="RefSeq" id="XP_009526510.1">
    <property type="nucleotide sequence ID" value="XM_009528215.1"/>
</dbReference>